<accession>A0A2H0UTU6</accession>
<dbReference type="Proteomes" id="UP000231157">
    <property type="component" value="Unassembled WGS sequence"/>
</dbReference>
<reference evidence="2" key="1">
    <citation type="submission" date="2017-09" db="EMBL/GenBank/DDBJ databases">
        <title>Depth-based differentiation of microbial function through sediment-hosted aquifers and enrichment of novel symbionts in the deep terrestrial subsurface.</title>
        <authorList>
            <person name="Probst A.J."/>
            <person name="Ladd B."/>
            <person name="Jarett J.K."/>
            <person name="Geller-Mcgrath D.E."/>
            <person name="Sieber C.M.K."/>
            <person name="Emerson J.B."/>
            <person name="Anantharaman K."/>
            <person name="Thomas B.C."/>
            <person name="Malmstrom R."/>
            <person name="Stieglmeier M."/>
            <person name="Klingl A."/>
            <person name="Woyke T."/>
            <person name="Ryan C.M."/>
            <person name="Banfield J.F."/>
        </authorList>
    </citation>
    <scope>NUCLEOTIDE SEQUENCE [LARGE SCALE GENOMIC DNA]</scope>
</reference>
<dbReference type="AlphaFoldDB" id="A0A2H0UTU6"/>
<name>A0A2H0UTU6_9BACT</name>
<protein>
    <recommendedName>
        <fullName evidence="3">Recombinase zinc beta ribbon domain-containing protein</fullName>
    </recommendedName>
</protein>
<sequence>MFTAQYAHGNGGTYRYYRCTKKKGACSQGYLREDILVFQLKERLQTISLCEKYTDWMLAKINEWEQEEIALSQSDVQNLSTKIKASEERMEKLVSAYLDGDIPKASYLTRKDEIMRSLATLKAKRKDFERGENKWVEPLREWVLDTKQANFLSLSDNFSEIASFVKKIGTNHVVRDKSARFSVPAPSQFVAERRARLLSVAPSARRSSVLNSDEVSICARGGGRTHTSCDTRF</sequence>
<evidence type="ECO:0000313" key="2">
    <source>
        <dbReference type="Proteomes" id="UP000231157"/>
    </source>
</evidence>
<comment type="caution">
    <text evidence="1">The sequence shown here is derived from an EMBL/GenBank/DDBJ whole genome shotgun (WGS) entry which is preliminary data.</text>
</comment>
<gene>
    <name evidence="1" type="ORF">COU07_02410</name>
</gene>
<evidence type="ECO:0000313" key="1">
    <source>
        <dbReference type="EMBL" id="PIR89195.1"/>
    </source>
</evidence>
<evidence type="ECO:0008006" key="3">
    <source>
        <dbReference type="Google" id="ProtNLM"/>
    </source>
</evidence>
<dbReference type="EMBL" id="PFAZ01000005">
    <property type="protein sequence ID" value="PIR89195.1"/>
    <property type="molecule type" value="Genomic_DNA"/>
</dbReference>
<proteinExistence type="predicted"/>
<organism evidence="1 2">
    <name type="scientific">Candidatus Harrisonbacteria bacterium CG10_big_fil_rev_8_21_14_0_10_40_38</name>
    <dbReference type="NCBI Taxonomy" id="1974583"/>
    <lineage>
        <taxon>Bacteria</taxon>
        <taxon>Candidatus Harrisoniibacteriota</taxon>
    </lineage>
</organism>